<name>A0ABU0RNS2_9ACTN</name>
<feature type="region of interest" description="Disordered" evidence="1">
    <location>
        <begin position="35"/>
        <end position="54"/>
    </location>
</feature>
<gene>
    <name evidence="2" type="ORF">QFZ49_003571</name>
</gene>
<accession>A0ABU0RNS2</accession>
<dbReference type="EMBL" id="JAUSZS010000004">
    <property type="protein sequence ID" value="MDQ0933631.1"/>
    <property type="molecule type" value="Genomic_DNA"/>
</dbReference>
<evidence type="ECO:0000256" key="1">
    <source>
        <dbReference type="SAM" id="MobiDB-lite"/>
    </source>
</evidence>
<dbReference type="Proteomes" id="UP001223072">
    <property type="component" value="Unassembled WGS sequence"/>
</dbReference>
<evidence type="ECO:0000313" key="2">
    <source>
        <dbReference type="EMBL" id="MDQ0933631.1"/>
    </source>
</evidence>
<feature type="compositionally biased region" description="Low complexity" evidence="1">
    <location>
        <begin position="35"/>
        <end position="45"/>
    </location>
</feature>
<proteinExistence type="predicted"/>
<reference evidence="2 3" key="1">
    <citation type="submission" date="2023-07" db="EMBL/GenBank/DDBJ databases">
        <title>Comparative genomics of wheat-associated soil bacteria to identify genetic determinants of phenazine resistance.</title>
        <authorList>
            <person name="Mouncey N."/>
        </authorList>
    </citation>
    <scope>NUCLEOTIDE SEQUENCE [LARGE SCALE GENOMIC DNA]</scope>
    <source>
        <strain evidence="2 3">W2I16</strain>
    </source>
</reference>
<comment type="caution">
    <text evidence="2">The sequence shown here is derived from an EMBL/GenBank/DDBJ whole genome shotgun (WGS) entry which is preliminary data.</text>
</comment>
<evidence type="ECO:0000313" key="3">
    <source>
        <dbReference type="Proteomes" id="UP001223072"/>
    </source>
</evidence>
<protein>
    <submittedName>
        <fullName evidence="2">Uncharacterized protein</fullName>
    </submittedName>
</protein>
<sequence>MCPDSRHQSLLHGSEPMSPGPPALGLPGATALKASGGAAATETAGNLPQPAGTLLANRSLSPTCAGELLNVTRPHTHTGVRP</sequence>
<feature type="region of interest" description="Disordered" evidence="1">
    <location>
        <begin position="1"/>
        <end position="30"/>
    </location>
</feature>
<keyword evidence="3" id="KW-1185">Reference proteome</keyword>
<organism evidence="2 3">
    <name type="scientific">Streptomyces turgidiscabies</name>
    <dbReference type="NCBI Taxonomy" id="85558"/>
    <lineage>
        <taxon>Bacteria</taxon>
        <taxon>Bacillati</taxon>
        <taxon>Actinomycetota</taxon>
        <taxon>Actinomycetes</taxon>
        <taxon>Kitasatosporales</taxon>
        <taxon>Streptomycetaceae</taxon>
        <taxon>Streptomyces</taxon>
    </lineage>
</organism>